<dbReference type="InParanoid" id="A0A1Q3D569"/>
<dbReference type="InterPro" id="IPR001878">
    <property type="entry name" value="Znf_CCHC"/>
</dbReference>
<comment type="caution">
    <text evidence="4">The sequence shown here is derived from an EMBL/GenBank/DDBJ whole genome shotgun (WGS) entry which is preliminary data.</text>
</comment>
<reference evidence="5" key="1">
    <citation type="submission" date="2016-04" db="EMBL/GenBank/DDBJ databases">
        <title>Cephalotus genome sequencing.</title>
        <authorList>
            <person name="Fukushima K."/>
            <person name="Hasebe M."/>
            <person name="Fang X."/>
        </authorList>
    </citation>
    <scope>NUCLEOTIDE SEQUENCE [LARGE SCALE GENOMIC DNA]</scope>
    <source>
        <strain evidence="5">cv. St1</strain>
    </source>
</reference>
<dbReference type="InterPro" id="IPR036875">
    <property type="entry name" value="Znf_CCHC_sf"/>
</dbReference>
<sequence>GRNTRVGGCTHCGRADHQQRNCRKWNGWCLKCGASNHLRRDCPERQGTIPAGPMSNNDAADGSSYKRNTGKSIMRGKAFILAFKRLPLLLEVHYIDTNCKWLVDVKL</sequence>
<proteinExistence type="predicted"/>
<dbReference type="AlphaFoldDB" id="A0A1Q3D569"/>
<gene>
    <name evidence="4" type="ORF">CFOL_v3_31010</name>
</gene>
<evidence type="ECO:0000256" key="2">
    <source>
        <dbReference type="SAM" id="MobiDB-lite"/>
    </source>
</evidence>
<feature type="domain" description="CCHC-type" evidence="3">
    <location>
        <begin position="29"/>
        <end position="44"/>
    </location>
</feature>
<protein>
    <submittedName>
        <fullName evidence="4">Zf-CCHC domain-containing protein</fullName>
    </submittedName>
</protein>
<evidence type="ECO:0000256" key="1">
    <source>
        <dbReference type="PROSITE-ProRule" id="PRU00047"/>
    </source>
</evidence>
<dbReference type="GO" id="GO:0003676">
    <property type="term" value="F:nucleic acid binding"/>
    <property type="evidence" value="ECO:0007669"/>
    <property type="project" value="InterPro"/>
</dbReference>
<name>A0A1Q3D569_CEPFO</name>
<dbReference type="OrthoDB" id="1830222at2759"/>
<keyword evidence="1" id="KW-0863">Zinc-finger</keyword>
<dbReference type="GO" id="GO:0008270">
    <property type="term" value="F:zinc ion binding"/>
    <property type="evidence" value="ECO:0007669"/>
    <property type="project" value="UniProtKB-KW"/>
</dbReference>
<evidence type="ECO:0000313" key="4">
    <source>
        <dbReference type="EMBL" id="GAV87584.1"/>
    </source>
</evidence>
<dbReference type="EMBL" id="BDDD01004395">
    <property type="protein sequence ID" value="GAV87584.1"/>
    <property type="molecule type" value="Genomic_DNA"/>
</dbReference>
<evidence type="ECO:0000313" key="5">
    <source>
        <dbReference type="Proteomes" id="UP000187406"/>
    </source>
</evidence>
<feature type="non-terminal residue" evidence="4">
    <location>
        <position position="1"/>
    </location>
</feature>
<dbReference type="Pfam" id="PF00098">
    <property type="entry name" value="zf-CCHC"/>
    <property type="match status" value="1"/>
</dbReference>
<feature type="region of interest" description="Disordered" evidence="2">
    <location>
        <begin position="43"/>
        <end position="69"/>
    </location>
</feature>
<dbReference type="SUPFAM" id="SSF57756">
    <property type="entry name" value="Retrovirus zinc finger-like domains"/>
    <property type="match status" value="1"/>
</dbReference>
<keyword evidence="5" id="KW-1185">Reference proteome</keyword>
<dbReference type="Gene3D" id="4.10.60.10">
    <property type="entry name" value="Zinc finger, CCHC-type"/>
    <property type="match status" value="1"/>
</dbReference>
<organism evidence="4 5">
    <name type="scientific">Cephalotus follicularis</name>
    <name type="common">Albany pitcher plant</name>
    <dbReference type="NCBI Taxonomy" id="3775"/>
    <lineage>
        <taxon>Eukaryota</taxon>
        <taxon>Viridiplantae</taxon>
        <taxon>Streptophyta</taxon>
        <taxon>Embryophyta</taxon>
        <taxon>Tracheophyta</taxon>
        <taxon>Spermatophyta</taxon>
        <taxon>Magnoliopsida</taxon>
        <taxon>eudicotyledons</taxon>
        <taxon>Gunneridae</taxon>
        <taxon>Pentapetalae</taxon>
        <taxon>rosids</taxon>
        <taxon>fabids</taxon>
        <taxon>Oxalidales</taxon>
        <taxon>Cephalotaceae</taxon>
        <taxon>Cephalotus</taxon>
    </lineage>
</organism>
<dbReference type="PROSITE" id="PS50158">
    <property type="entry name" value="ZF_CCHC"/>
    <property type="match status" value="1"/>
</dbReference>
<dbReference type="SMART" id="SM00343">
    <property type="entry name" value="ZnF_C2HC"/>
    <property type="match status" value="2"/>
</dbReference>
<accession>A0A1Q3D569</accession>
<keyword evidence="1" id="KW-0479">Metal-binding</keyword>
<dbReference type="Proteomes" id="UP000187406">
    <property type="component" value="Unassembled WGS sequence"/>
</dbReference>
<evidence type="ECO:0000259" key="3">
    <source>
        <dbReference type="PROSITE" id="PS50158"/>
    </source>
</evidence>
<keyword evidence="1" id="KW-0862">Zinc</keyword>